<dbReference type="InterPro" id="IPR036179">
    <property type="entry name" value="Ig-like_dom_sf"/>
</dbReference>
<reference evidence="14" key="1">
    <citation type="submission" date="2023-04" db="EMBL/GenBank/DDBJ databases">
        <title>Chromosome-level genome of Chaenocephalus aceratus.</title>
        <authorList>
            <person name="Park H."/>
        </authorList>
    </citation>
    <scope>NUCLEOTIDE SEQUENCE</scope>
    <source>
        <strain evidence="14">DE</strain>
        <tissue evidence="14">Muscle</tissue>
    </source>
</reference>
<feature type="domain" description="Ig-like" evidence="13">
    <location>
        <begin position="233"/>
        <end position="320"/>
    </location>
</feature>
<dbReference type="InterPro" id="IPR013783">
    <property type="entry name" value="Ig-like_fold"/>
</dbReference>
<dbReference type="InterPro" id="IPR003598">
    <property type="entry name" value="Ig_sub2"/>
</dbReference>
<name>A0AAD9B9Q1_DISEL</name>
<dbReference type="Proteomes" id="UP001228049">
    <property type="component" value="Unassembled WGS sequence"/>
</dbReference>
<dbReference type="Pfam" id="PF13927">
    <property type="entry name" value="Ig_3"/>
    <property type="match status" value="1"/>
</dbReference>
<dbReference type="AlphaFoldDB" id="A0AAD9B9Q1"/>
<keyword evidence="6" id="KW-0130">Cell adhesion</keyword>
<comment type="subcellular location">
    <subcellularLocation>
        <location evidence="1">Membrane</location>
        <topology evidence="1">Single-pass membrane protein</topology>
    </subcellularLocation>
</comment>
<evidence type="ECO:0000259" key="13">
    <source>
        <dbReference type="PROSITE" id="PS50835"/>
    </source>
</evidence>
<dbReference type="Pfam" id="PF08205">
    <property type="entry name" value="C2-set_2"/>
    <property type="match status" value="1"/>
</dbReference>
<dbReference type="GO" id="GO:0005912">
    <property type="term" value="C:adherens junction"/>
    <property type="evidence" value="ECO:0007669"/>
    <property type="project" value="TreeGrafter"/>
</dbReference>
<dbReference type="EMBL" id="JASDAP010000026">
    <property type="protein sequence ID" value="KAK1879092.1"/>
    <property type="molecule type" value="Genomic_DNA"/>
</dbReference>
<sequence>MDLTGQRLKYLALLLLSVICVQGDFVEPDTSLRSFAESETRLPCQYQVEGKQKVVQVTWYKDLPDGSKDQIITAHFMDGHTEFGRYSGRVRFESGSPTVNSALLIPNTEESDKGSYTCHISTFPNGNFERHITLTVWILPISSLDPVLLVEGQSFRVAASCRAVGRPPPRLTWDTDLPGRSVDRTQEGGSVSSYYSLHPLRSMTGKKLDCLVWHPGLEQPRRISNRLVVQYPPDATISSATEDWYVGMENAEMICSGGGYPKPQNITWTRKGGALPDGVSMVGEKLVFGRALHMNDSGVYECVVRNEVGAGAAEFTVTVTETRRQGETPVENLLLIIIGAEEIHSFSRQASFRRLNSVSTDPRDISLQSEDYGLLRVDSRMKNSEISLEQPIYRGSQSTLGGKWGPSGVVEVDELGRPVSSNMSLDSGLPSSLVPLKAQQDEGEGPTQPDPAPPQRGRLSTGEALNNHFYYSNGILRPKPHSNAILLHPRGQII</sequence>
<feature type="domain" description="Ig-like" evidence="13">
    <location>
        <begin position="28"/>
        <end position="135"/>
    </location>
</feature>
<dbReference type="InterPro" id="IPR003599">
    <property type="entry name" value="Ig_sub"/>
</dbReference>
<evidence type="ECO:0000256" key="4">
    <source>
        <dbReference type="ARBA" id="ARBA00022729"/>
    </source>
</evidence>
<comment type="caution">
    <text evidence="14">The sequence shown here is derived from an EMBL/GenBank/DDBJ whole genome shotgun (WGS) entry which is preliminary data.</text>
</comment>
<gene>
    <name evidence="14" type="ORF">KUDE01_027215</name>
</gene>
<evidence type="ECO:0000256" key="7">
    <source>
        <dbReference type="ARBA" id="ARBA00022989"/>
    </source>
</evidence>
<proteinExistence type="inferred from homology"/>
<comment type="similarity">
    <text evidence="2">Belongs to the nectin family.</text>
</comment>
<evidence type="ECO:0000256" key="11">
    <source>
        <dbReference type="SAM" id="MobiDB-lite"/>
    </source>
</evidence>
<organism evidence="14 15">
    <name type="scientific">Dissostichus eleginoides</name>
    <name type="common">Patagonian toothfish</name>
    <name type="synonym">Dissostichus amissus</name>
    <dbReference type="NCBI Taxonomy" id="100907"/>
    <lineage>
        <taxon>Eukaryota</taxon>
        <taxon>Metazoa</taxon>
        <taxon>Chordata</taxon>
        <taxon>Craniata</taxon>
        <taxon>Vertebrata</taxon>
        <taxon>Euteleostomi</taxon>
        <taxon>Actinopterygii</taxon>
        <taxon>Neopterygii</taxon>
        <taxon>Teleostei</taxon>
        <taxon>Neoteleostei</taxon>
        <taxon>Acanthomorphata</taxon>
        <taxon>Eupercaria</taxon>
        <taxon>Perciformes</taxon>
        <taxon>Notothenioidei</taxon>
        <taxon>Nototheniidae</taxon>
        <taxon>Dissostichus</taxon>
    </lineage>
</organism>
<evidence type="ECO:0000256" key="3">
    <source>
        <dbReference type="ARBA" id="ARBA00022692"/>
    </source>
</evidence>
<keyword evidence="3" id="KW-0812">Transmembrane</keyword>
<dbReference type="Pfam" id="PF07686">
    <property type="entry name" value="V-set"/>
    <property type="match status" value="1"/>
</dbReference>
<keyword evidence="4 12" id="KW-0732">Signal</keyword>
<evidence type="ECO:0000256" key="8">
    <source>
        <dbReference type="ARBA" id="ARBA00023136"/>
    </source>
</evidence>
<dbReference type="SUPFAM" id="SSF48726">
    <property type="entry name" value="Immunoglobulin"/>
    <property type="match status" value="3"/>
</dbReference>
<evidence type="ECO:0000313" key="15">
    <source>
        <dbReference type="Proteomes" id="UP001228049"/>
    </source>
</evidence>
<feature type="signal peptide" evidence="12">
    <location>
        <begin position="1"/>
        <end position="23"/>
    </location>
</feature>
<keyword evidence="10" id="KW-0325">Glycoprotein</keyword>
<dbReference type="GO" id="GO:0007157">
    <property type="term" value="P:heterophilic cell-cell adhesion via plasma membrane cell adhesion molecules"/>
    <property type="evidence" value="ECO:0007669"/>
    <property type="project" value="TreeGrafter"/>
</dbReference>
<evidence type="ECO:0000256" key="12">
    <source>
        <dbReference type="SAM" id="SignalP"/>
    </source>
</evidence>
<feature type="domain" description="Ig-like" evidence="13">
    <location>
        <begin position="140"/>
        <end position="224"/>
    </location>
</feature>
<dbReference type="PANTHER" id="PTHR23277">
    <property type="entry name" value="NECTIN-RELATED"/>
    <property type="match status" value="1"/>
</dbReference>
<dbReference type="InterPro" id="IPR051427">
    <property type="entry name" value="Nectin/Nectin-like"/>
</dbReference>
<feature type="region of interest" description="Disordered" evidence="11">
    <location>
        <begin position="439"/>
        <end position="461"/>
    </location>
</feature>
<keyword evidence="15" id="KW-1185">Reference proteome</keyword>
<evidence type="ECO:0000256" key="10">
    <source>
        <dbReference type="ARBA" id="ARBA00023180"/>
    </source>
</evidence>
<dbReference type="Gene3D" id="2.60.40.10">
    <property type="entry name" value="Immunoglobulins"/>
    <property type="match status" value="3"/>
</dbReference>
<evidence type="ECO:0000256" key="5">
    <source>
        <dbReference type="ARBA" id="ARBA00022737"/>
    </source>
</evidence>
<dbReference type="SMART" id="SM00409">
    <property type="entry name" value="IG"/>
    <property type="match status" value="2"/>
</dbReference>
<dbReference type="InterPro" id="IPR013162">
    <property type="entry name" value="CD80_C2-set"/>
</dbReference>
<dbReference type="InterPro" id="IPR013106">
    <property type="entry name" value="Ig_V-set"/>
</dbReference>
<keyword evidence="8" id="KW-0472">Membrane</keyword>
<keyword evidence="7" id="KW-1133">Transmembrane helix</keyword>
<evidence type="ECO:0000313" key="14">
    <source>
        <dbReference type="EMBL" id="KAK1879092.1"/>
    </source>
</evidence>
<dbReference type="GO" id="GO:0016020">
    <property type="term" value="C:membrane"/>
    <property type="evidence" value="ECO:0007669"/>
    <property type="project" value="UniProtKB-SubCell"/>
</dbReference>
<keyword evidence="9" id="KW-1015">Disulfide bond</keyword>
<protein>
    <submittedName>
        <fullName evidence="14">Nectin-4</fullName>
    </submittedName>
</protein>
<dbReference type="PROSITE" id="PS50835">
    <property type="entry name" value="IG_LIKE"/>
    <property type="match status" value="3"/>
</dbReference>
<dbReference type="SMART" id="SM00408">
    <property type="entry name" value="IGc2"/>
    <property type="match status" value="2"/>
</dbReference>
<accession>A0AAD9B9Q1</accession>
<dbReference type="PANTHER" id="PTHR23277:SF11">
    <property type="entry name" value="NECTIN-4"/>
    <property type="match status" value="1"/>
</dbReference>
<feature type="chain" id="PRO_5042080559" evidence="12">
    <location>
        <begin position="24"/>
        <end position="494"/>
    </location>
</feature>
<evidence type="ECO:0000256" key="6">
    <source>
        <dbReference type="ARBA" id="ARBA00022889"/>
    </source>
</evidence>
<evidence type="ECO:0000256" key="9">
    <source>
        <dbReference type="ARBA" id="ARBA00023157"/>
    </source>
</evidence>
<evidence type="ECO:0000256" key="2">
    <source>
        <dbReference type="ARBA" id="ARBA00007810"/>
    </source>
</evidence>
<keyword evidence="5" id="KW-0677">Repeat</keyword>
<dbReference type="InterPro" id="IPR007110">
    <property type="entry name" value="Ig-like_dom"/>
</dbReference>
<evidence type="ECO:0000256" key="1">
    <source>
        <dbReference type="ARBA" id="ARBA00004167"/>
    </source>
</evidence>
<dbReference type="GO" id="GO:0007156">
    <property type="term" value="P:homophilic cell adhesion via plasma membrane adhesion molecules"/>
    <property type="evidence" value="ECO:0007669"/>
    <property type="project" value="TreeGrafter"/>
</dbReference>